<protein>
    <submittedName>
        <fullName evidence="2">Uncharacterized protein</fullName>
    </submittedName>
</protein>
<keyword evidence="3" id="KW-1185">Reference proteome</keyword>
<feature type="compositionally biased region" description="Low complexity" evidence="1">
    <location>
        <begin position="154"/>
        <end position="176"/>
    </location>
</feature>
<feature type="compositionally biased region" description="Pro residues" evidence="1">
    <location>
        <begin position="212"/>
        <end position="224"/>
    </location>
</feature>
<evidence type="ECO:0000256" key="1">
    <source>
        <dbReference type="SAM" id="MobiDB-lite"/>
    </source>
</evidence>
<organism evidence="2 3">
    <name type="scientific">Phycomyces blakesleeanus</name>
    <dbReference type="NCBI Taxonomy" id="4837"/>
    <lineage>
        <taxon>Eukaryota</taxon>
        <taxon>Fungi</taxon>
        <taxon>Fungi incertae sedis</taxon>
        <taxon>Mucoromycota</taxon>
        <taxon>Mucoromycotina</taxon>
        <taxon>Mucoromycetes</taxon>
        <taxon>Mucorales</taxon>
        <taxon>Phycomycetaceae</taxon>
        <taxon>Phycomyces</taxon>
    </lineage>
</organism>
<reference evidence="2 3" key="1">
    <citation type="submission" date="2024-04" db="EMBL/GenBank/DDBJ databases">
        <title>Symmetric and asymmetric DNA N6-adenine methylation regulates different biological responses in Mucorales.</title>
        <authorList>
            <consortium name="Lawrence Berkeley National Laboratory"/>
            <person name="Lax C."/>
            <person name="Mondo S.J."/>
            <person name="Osorio-Concepcion M."/>
            <person name="Muszewska A."/>
            <person name="Corrochano-Luque M."/>
            <person name="Gutierrez G."/>
            <person name="Riley R."/>
            <person name="Lipzen A."/>
            <person name="Guo J."/>
            <person name="Hundley H."/>
            <person name="Amirebrahimi M."/>
            <person name="Ng V."/>
            <person name="Lorenzo-Gutierrez D."/>
            <person name="Binder U."/>
            <person name="Yang J."/>
            <person name="Song Y."/>
            <person name="Canovas D."/>
            <person name="Navarro E."/>
            <person name="Freitag M."/>
            <person name="Gabaldon T."/>
            <person name="Grigoriev I.V."/>
            <person name="Corrochano L.M."/>
            <person name="Nicolas F.E."/>
            <person name="Garre V."/>
        </authorList>
    </citation>
    <scope>NUCLEOTIDE SEQUENCE [LARGE SCALE GENOMIC DNA]</scope>
    <source>
        <strain evidence="2 3">L51</strain>
    </source>
</reference>
<gene>
    <name evidence="2" type="ORF">J3Q64DRAFT_1770551</name>
</gene>
<dbReference type="Proteomes" id="UP001448207">
    <property type="component" value="Unassembled WGS sequence"/>
</dbReference>
<evidence type="ECO:0000313" key="2">
    <source>
        <dbReference type="EMBL" id="KAL0076749.1"/>
    </source>
</evidence>
<accession>A0ABR3AN67</accession>
<comment type="caution">
    <text evidence="2">The sequence shown here is derived from an EMBL/GenBank/DDBJ whole genome shotgun (WGS) entry which is preliminary data.</text>
</comment>
<evidence type="ECO:0000313" key="3">
    <source>
        <dbReference type="Proteomes" id="UP001448207"/>
    </source>
</evidence>
<feature type="region of interest" description="Disordered" evidence="1">
    <location>
        <begin position="1"/>
        <end position="231"/>
    </location>
</feature>
<name>A0ABR3AN67_PHYBL</name>
<sequence length="341" mass="35484">MGDWNSLMDPNVKIKASGIGSGNLHRKGANFKPVDEQMILNQRLGKGGPMPKSASSRGGKKKRGGFSAGTSRPTPKPFSSKYKPYTPAPPSNVPSTTRRPPPGSQNTAWGSGTLADTPFWEKAATPAAPAPPVAPAASAARPGYGQSSSTSRYAPQHAAPAAPAVPAPAFQQGAAASKYAPTFQQGAAASKYAPKTVSEPAAAPVFQEPAYHHPPPTSSPPPPAQASTSTSAYNPLFSQGAAASKYAPKPAAPPAPVAPVAPAPLEYAPEPVEEAPLFSFNIELAPGVYANLPVYPTADYLTLVDAFEKRHHLQINDDAKQAFASKIGELVEEQLRVRGLQ</sequence>
<feature type="compositionally biased region" description="Polar residues" evidence="1">
    <location>
        <begin position="93"/>
        <end position="110"/>
    </location>
</feature>
<proteinExistence type="predicted"/>
<dbReference type="EMBL" id="JBCLYO010000030">
    <property type="protein sequence ID" value="KAL0076749.1"/>
    <property type="molecule type" value="Genomic_DNA"/>
</dbReference>